<evidence type="ECO:0000313" key="1">
    <source>
        <dbReference type="EMBL" id="RMB04975.1"/>
    </source>
</evidence>
<dbReference type="AlphaFoldDB" id="A0A3M0C7W0"/>
<dbReference type="OrthoDB" id="9155130at2"/>
<evidence type="ECO:0000313" key="2">
    <source>
        <dbReference type="Proteomes" id="UP000271227"/>
    </source>
</evidence>
<accession>A0A3M0C7W0</accession>
<protein>
    <submittedName>
        <fullName evidence="1">Uncharacterized protein</fullName>
    </submittedName>
</protein>
<keyword evidence="2" id="KW-1185">Reference proteome</keyword>
<gene>
    <name evidence="1" type="ORF">BXY39_2549</name>
</gene>
<sequence>MMEKQQITDNSCGAASLLTAAIELGVTHIQLPNYLTETGINRTPIPLHPLIMSSLKYPRTAATNKDNQQQASLADPGPIDQKDGKLRLYNILDAFEYLLYNVTALARGAPNDRTSLATEWAIQKARTASEDIKNIANNDVSTIPYMNYNYHDRQYSMPSNIARCARGMLDLNVEVRVYRTYARRLLRLLYLREIETLETMHRNNEVVFTEYDDPRSTHDLEDMQNQDNIKRRELKILMGHRCIHDTGNFLSNVMQFFRFVSNPEYRDAYNVGALHYIMVRPAFPRAMDPSDGRNHSGLVDAKNKVGMRGTGVSIILSKR</sequence>
<dbReference type="EMBL" id="REFR01000012">
    <property type="protein sequence ID" value="RMB04975.1"/>
    <property type="molecule type" value="Genomic_DNA"/>
</dbReference>
<organism evidence="1 2">
    <name type="scientific">Eilatimonas milleporae</name>
    <dbReference type="NCBI Taxonomy" id="911205"/>
    <lineage>
        <taxon>Bacteria</taxon>
        <taxon>Pseudomonadati</taxon>
        <taxon>Pseudomonadota</taxon>
        <taxon>Alphaproteobacteria</taxon>
        <taxon>Kordiimonadales</taxon>
        <taxon>Kordiimonadaceae</taxon>
        <taxon>Eilatimonas</taxon>
    </lineage>
</organism>
<name>A0A3M0C7W0_9PROT</name>
<dbReference type="Pfam" id="PF25855">
    <property type="entry name" value="IpaJ_protease"/>
    <property type="match status" value="1"/>
</dbReference>
<proteinExistence type="predicted"/>
<dbReference type="Proteomes" id="UP000271227">
    <property type="component" value="Unassembled WGS sequence"/>
</dbReference>
<dbReference type="RefSeq" id="WP_147453570.1">
    <property type="nucleotide sequence ID" value="NZ_REFR01000012.1"/>
</dbReference>
<dbReference type="InterPro" id="IPR058988">
    <property type="entry name" value="IpaJ"/>
</dbReference>
<comment type="caution">
    <text evidence="1">The sequence shown here is derived from an EMBL/GenBank/DDBJ whole genome shotgun (WGS) entry which is preliminary data.</text>
</comment>
<dbReference type="InParanoid" id="A0A3M0C7W0"/>
<reference evidence="1 2" key="1">
    <citation type="submission" date="2018-10" db="EMBL/GenBank/DDBJ databases">
        <title>Genomic Encyclopedia of Archaeal and Bacterial Type Strains, Phase II (KMG-II): from individual species to whole genera.</title>
        <authorList>
            <person name="Goeker M."/>
        </authorList>
    </citation>
    <scope>NUCLEOTIDE SEQUENCE [LARGE SCALE GENOMIC DNA]</scope>
    <source>
        <strain evidence="1 2">DSM 25217</strain>
    </source>
</reference>